<name>A0ACC0JPM7_CHOFU</name>
<reference evidence="1 2" key="1">
    <citation type="journal article" date="2022" name="Genome Biol. Evol.">
        <title>The Spruce Budworm Genome: Reconstructing the Evolutionary History of Antifreeze Proteins.</title>
        <authorList>
            <person name="Beliveau C."/>
            <person name="Gagne P."/>
            <person name="Picq S."/>
            <person name="Vernygora O."/>
            <person name="Keeling C.I."/>
            <person name="Pinkney K."/>
            <person name="Doucet D."/>
            <person name="Wen F."/>
            <person name="Johnston J.S."/>
            <person name="Maaroufi H."/>
            <person name="Boyle B."/>
            <person name="Laroche J."/>
            <person name="Dewar K."/>
            <person name="Juretic N."/>
            <person name="Blackburn G."/>
            <person name="Nisole A."/>
            <person name="Brunet B."/>
            <person name="Brandao M."/>
            <person name="Lumley L."/>
            <person name="Duan J."/>
            <person name="Quan G."/>
            <person name="Lucarotti C.J."/>
            <person name="Roe A.D."/>
            <person name="Sperling F.A.H."/>
            <person name="Levesque R.C."/>
            <person name="Cusson M."/>
        </authorList>
    </citation>
    <scope>NUCLEOTIDE SEQUENCE [LARGE SCALE GENOMIC DNA]</scope>
    <source>
        <strain evidence="1">Glfc:IPQL:Cfum</strain>
    </source>
</reference>
<gene>
    <name evidence="1" type="ORF">MSG28_005036</name>
</gene>
<dbReference type="Proteomes" id="UP001064048">
    <property type="component" value="Chromosome 8"/>
</dbReference>
<dbReference type="EMBL" id="CM046108">
    <property type="protein sequence ID" value="KAI8426073.1"/>
    <property type="molecule type" value="Genomic_DNA"/>
</dbReference>
<evidence type="ECO:0000313" key="1">
    <source>
        <dbReference type="EMBL" id="KAI8426073.1"/>
    </source>
</evidence>
<comment type="caution">
    <text evidence="1">The sequence shown here is derived from an EMBL/GenBank/DDBJ whole genome shotgun (WGS) entry which is preliminary data.</text>
</comment>
<accession>A0ACC0JPM7</accession>
<evidence type="ECO:0000313" key="2">
    <source>
        <dbReference type="Proteomes" id="UP001064048"/>
    </source>
</evidence>
<proteinExistence type="predicted"/>
<keyword evidence="2" id="KW-1185">Reference proteome</keyword>
<sequence length="61" mass="6809">MERALMGGGRLSSILWQHKENYHAILRCGAAGRPVGEALMIGPPRIERYENELTSALSDER</sequence>
<protein>
    <submittedName>
        <fullName evidence="1">Uncharacterized protein</fullName>
    </submittedName>
</protein>
<organism evidence="1 2">
    <name type="scientific">Choristoneura fumiferana</name>
    <name type="common">Spruce budworm moth</name>
    <name type="synonym">Archips fumiferana</name>
    <dbReference type="NCBI Taxonomy" id="7141"/>
    <lineage>
        <taxon>Eukaryota</taxon>
        <taxon>Metazoa</taxon>
        <taxon>Ecdysozoa</taxon>
        <taxon>Arthropoda</taxon>
        <taxon>Hexapoda</taxon>
        <taxon>Insecta</taxon>
        <taxon>Pterygota</taxon>
        <taxon>Neoptera</taxon>
        <taxon>Endopterygota</taxon>
        <taxon>Lepidoptera</taxon>
        <taxon>Glossata</taxon>
        <taxon>Ditrysia</taxon>
        <taxon>Tortricoidea</taxon>
        <taxon>Tortricidae</taxon>
        <taxon>Tortricinae</taxon>
        <taxon>Choristoneura</taxon>
    </lineage>
</organism>